<proteinExistence type="predicted"/>
<dbReference type="Pfam" id="PF04340">
    <property type="entry name" value="DUF484"/>
    <property type="match status" value="1"/>
</dbReference>
<evidence type="ECO:0000313" key="3">
    <source>
        <dbReference type="Proteomes" id="UP001501321"/>
    </source>
</evidence>
<evidence type="ECO:0000313" key="2">
    <source>
        <dbReference type="EMBL" id="GAA4494753.1"/>
    </source>
</evidence>
<dbReference type="InterPro" id="IPR007435">
    <property type="entry name" value="DUF484"/>
</dbReference>
<protein>
    <submittedName>
        <fullName evidence="2">DUF484 family protein</fullName>
    </submittedName>
</protein>
<organism evidence="2 3">
    <name type="scientific">Pseudaeromonas paramecii</name>
    <dbReference type="NCBI Taxonomy" id="2138166"/>
    <lineage>
        <taxon>Bacteria</taxon>
        <taxon>Pseudomonadati</taxon>
        <taxon>Pseudomonadota</taxon>
        <taxon>Gammaproteobacteria</taxon>
        <taxon>Aeromonadales</taxon>
        <taxon>Aeromonadaceae</taxon>
        <taxon>Pseudaeromonas</taxon>
    </lineage>
</organism>
<name>A0ABP8PYA9_9GAMM</name>
<dbReference type="InterPro" id="IPR029016">
    <property type="entry name" value="GAF-like_dom_sf"/>
</dbReference>
<sequence>MSESGVFTEMSKAAEVAEYLRRHPEFFLQHRALLDELVIPHETYGAASLLQLQQERWRERLHELEQQQRALLANASRNEHIFRVYGDVYPELFHCTTLRQLWKRLHHTFQERLRIPVSALWLNAGAVQVKRSDKGFVLPADTFARLTRQPMAQRTIYLGPIGESDKQILFGADALVHSVALLRLGDNGEAGLLAFGHANPHHYQPGMDCLLLEQLGRFVALLLPDLVLGRA</sequence>
<dbReference type="Proteomes" id="UP001501321">
    <property type="component" value="Unassembled WGS sequence"/>
</dbReference>
<dbReference type="Gene3D" id="3.30.450.40">
    <property type="match status" value="1"/>
</dbReference>
<gene>
    <name evidence="2" type="ORF">GCM10023095_06870</name>
</gene>
<dbReference type="EMBL" id="BAABFC010000003">
    <property type="protein sequence ID" value="GAA4494753.1"/>
    <property type="molecule type" value="Genomic_DNA"/>
</dbReference>
<evidence type="ECO:0000256" key="1">
    <source>
        <dbReference type="SAM" id="Coils"/>
    </source>
</evidence>
<reference evidence="3" key="1">
    <citation type="journal article" date="2019" name="Int. J. Syst. Evol. Microbiol.">
        <title>The Global Catalogue of Microorganisms (GCM) 10K type strain sequencing project: providing services to taxonomists for standard genome sequencing and annotation.</title>
        <authorList>
            <consortium name="The Broad Institute Genomics Platform"/>
            <consortium name="The Broad Institute Genome Sequencing Center for Infectious Disease"/>
            <person name="Wu L."/>
            <person name="Ma J."/>
        </authorList>
    </citation>
    <scope>NUCLEOTIDE SEQUENCE [LARGE SCALE GENOMIC DNA]</scope>
    <source>
        <strain evidence="3">JCM 32226</strain>
    </source>
</reference>
<keyword evidence="3" id="KW-1185">Reference proteome</keyword>
<feature type="coiled-coil region" evidence="1">
    <location>
        <begin position="47"/>
        <end position="74"/>
    </location>
</feature>
<comment type="caution">
    <text evidence="2">The sequence shown here is derived from an EMBL/GenBank/DDBJ whole genome shotgun (WGS) entry which is preliminary data.</text>
</comment>
<dbReference type="RefSeq" id="WP_345010080.1">
    <property type="nucleotide sequence ID" value="NZ_BAABFC010000003.1"/>
</dbReference>
<dbReference type="PANTHER" id="PTHR38765:SF1">
    <property type="entry name" value="DUF484 DOMAIN-CONTAINING PROTEIN"/>
    <property type="match status" value="1"/>
</dbReference>
<keyword evidence="1" id="KW-0175">Coiled coil</keyword>
<accession>A0ABP8PYA9</accession>
<dbReference type="PANTHER" id="PTHR38765">
    <property type="entry name" value="DUF484 DOMAIN-CONTAINING PROTEIN"/>
    <property type="match status" value="1"/>
</dbReference>